<evidence type="ECO:0000256" key="7">
    <source>
        <dbReference type="SAM" id="Phobius"/>
    </source>
</evidence>
<evidence type="ECO:0000313" key="9">
    <source>
        <dbReference type="EMBL" id="MXV16614.1"/>
    </source>
</evidence>
<dbReference type="CDD" id="cd00082">
    <property type="entry name" value="HisKA"/>
    <property type="match status" value="1"/>
</dbReference>
<dbReference type="PRINTS" id="PR00344">
    <property type="entry name" value="BCTRLSENSOR"/>
</dbReference>
<dbReference type="EC" id="2.7.13.3" evidence="2"/>
<evidence type="ECO:0000256" key="6">
    <source>
        <dbReference type="ARBA" id="ARBA00023012"/>
    </source>
</evidence>
<protein>
    <recommendedName>
        <fullName evidence="2">histidine kinase</fullName>
        <ecNumber evidence="2">2.7.13.3</ecNumber>
    </recommendedName>
</protein>
<evidence type="ECO:0000256" key="3">
    <source>
        <dbReference type="ARBA" id="ARBA00022553"/>
    </source>
</evidence>
<dbReference type="AlphaFoldDB" id="A0A7K1Y020"/>
<keyword evidence="7" id="KW-1133">Transmembrane helix</keyword>
<evidence type="ECO:0000259" key="8">
    <source>
        <dbReference type="PROSITE" id="PS50109"/>
    </source>
</evidence>
<organism evidence="9 10">
    <name type="scientific">Hufsiella ginkgonis</name>
    <dbReference type="NCBI Taxonomy" id="2695274"/>
    <lineage>
        <taxon>Bacteria</taxon>
        <taxon>Pseudomonadati</taxon>
        <taxon>Bacteroidota</taxon>
        <taxon>Sphingobacteriia</taxon>
        <taxon>Sphingobacteriales</taxon>
        <taxon>Sphingobacteriaceae</taxon>
        <taxon>Hufsiella</taxon>
    </lineage>
</organism>
<name>A0A7K1Y020_9SPHI</name>
<dbReference type="InterPro" id="IPR036890">
    <property type="entry name" value="HATPase_C_sf"/>
</dbReference>
<dbReference type="InterPro" id="IPR004358">
    <property type="entry name" value="Sig_transdc_His_kin-like_C"/>
</dbReference>
<keyword evidence="10" id="KW-1185">Reference proteome</keyword>
<proteinExistence type="predicted"/>
<feature type="transmembrane region" description="Helical" evidence="7">
    <location>
        <begin position="50"/>
        <end position="70"/>
    </location>
</feature>
<evidence type="ECO:0000256" key="2">
    <source>
        <dbReference type="ARBA" id="ARBA00012438"/>
    </source>
</evidence>
<dbReference type="Gene3D" id="1.10.287.130">
    <property type="match status" value="1"/>
</dbReference>
<dbReference type="PANTHER" id="PTHR43711:SF1">
    <property type="entry name" value="HISTIDINE KINASE 1"/>
    <property type="match status" value="1"/>
</dbReference>
<keyword evidence="6" id="KW-0902">Two-component regulatory system</keyword>
<feature type="transmembrane region" description="Helical" evidence="7">
    <location>
        <begin position="166"/>
        <end position="183"/>
    </location>
</feature>
<dbReference type="PANTHER" id="PTHR43711">
    <property type="entry name" value="TWO-COMPONENT HISTIDINE KINASE"/>
    <property type="match status" value="1"/>
</dbReference>
<sequence length="449" mass="50370">MNSQTIQSSWSKIIGEPGNTSLEGRIFHAVCFCSFILLGFTAVFNYFLGIVSLAMLMAVVFVLAGFFYYLSRFKKKLDLSIALFNLVCNGLFVVNFYYNSGINGPTLLIFLLSFVLVIAVAPKKQYLLWISLNILVVLSLLVSAYVSPGSIVNSYPDRLSHYIDLSYTYVITVLLTFLVTNAIRKNYILEKKLAERRAAELEKSNDTKDKLFSILAHDLRSPLSSIQNFLEILSEYKLEDEERLTMQKALLAETQNTQQMLSNLLLWSKEQMDGLTVNLARLNLHETLKNTLQIQYTAAVEKCVRLVNNMDQETCLMADPDMLQLVVRNLVNNAIKFTQPGGEIVLSAQNEGEMCRIMVMDNGTGIPYDQQEGIFSMKAKSTFGTKNEKGVGLGLMLCKEFTELQHGKIGFQSIPGKGTTFFITMKSCEPLEPSSSKANPLEDSHHVRG</sequence>
<reference evidence="9 10" key="1">
    <citation type="submission" date="2019-11" db="EMBL/GenBank/DDBJ databases">
        <title>Pedobacter sp. HMF7056 Genome sequencing and assembly.</title>
        <authorList>
            <person name="Kang H."/>
            <person name="Kim H."/>
            <person name="Joh K."/>
        </authorList>
    </citation>
    <scope>NUCLEOTIDE SEQUENCE [LARGE SCALE GENOMIC DNA]</scope>
    <source>
        <strain evidence="9 10">HMF7056</strain>
    </source>
</reference>
<dbReference type="Gene3D" id="3.30.565.10">
    <property type="entry name" value="Histidine kinase-like ATPase, C-terminal domain"/>
    <property type="match status" value="1"/>
</dbReference>
<keyword evidence="4" id="KW-0808">Transferase</keyword>
<dbReference type="InterPro" id="IPR003661">
    <property type="entry name" value="HisK_dim/P_dom"/>
</dbReference>
<accession>A0A7K1Y020</accession>
<dbReference type="SMART" id="SM00388">
    <property type="entry name" value="HisKA"/>
    <property type="match status" value="1"/>
</dbReference>
<dbReference type="PROSITE" id="PS50109">
    <property type="entry name" value="HIS_KIN"/>
    <property type="match status" value="1"/>
</dbReference>
<dbReference type="GO" id="GO:0000155">
    <property type="term" value="F:phosphorelay sensor kinase activity"/>
    <property type="evidence" value="ECO:0007669"/>
    <property type="project" value="InterPro"/>
</dbReference>
<keyword evidence="7" id="KW-0812">Transmembrane</keyword>
<comment type="caution">
    <text evidence="9">The sequence shown here is derived from an EMBL/GenBank/DDBJ whole genome shotgun (WGS) entry which is preliminary data.</text>
</comment>
<dbReference type="Pfam" id="PF02518">
    <property type="entry name" value="HATPase_c"/>
    <property type="match status" value="1"/>
</dbReference>
<dbReference type="Pfam" id="PF00512">
    <property type="entry name" value="HisKA"/>
    <property type="match status" value="1"/>
</dbReference>
<dbReference type="EMBL" id="WVHS01000003">
    <property type="protein sequence ID" value="MXV16614.1"/>
    <property type="molecule type" value="Genomic_DNA"/>
</dbReference>
<feature type="transmembrane region" description="Helical" evidence="7">
    <location>
        <begin position="26"/>
        <end position="44"/>
    </location>
</feature>
<evidence type="ECO:0000313" key="10">
    <source>
        <dbReference type="Proteomes" id="UP000451233"/>
    </source>
</evidence>
<dbReference type="CDD" id="cd00075">
    <property type="entry name" value="HATPase"/>
    <property type="match status" value="1"/>
</dbReference>
<feature type="transmembrane region" description="Helical" evidence="7">
    <location>
        <begin position="104"/>
        <end position="121"/>
    </location>
</feature>
<evidence type="ECO:0000256" key="4">
    <source>
        <dbReference type="ARBA" id="ARBA00022679"/>
    </source>
</evidence>
<feature type="transmembrane region" description="Helical" evidence="7">
    <location>
        <begin position="126"/>
        <end position="146"/>
    </location>
</feature>
<dbReference type="SUPFAM" id="SSF47384">
    <property type="entry name" value="Homodimeric domain of signal transducing histidine kinase"/>
    <property type="match status" value="1"/>
</dbReference>
<feature type="domain" description="Histidine kinase" evidence="8">
    <location>
        <begin position="214"/>
        <end position="429"/>
    </location>
</feature>
<evidence type="ECO:0000256" key="1">
    <source>
        <dbReference type="ARBA" id="ARBA00000085"/>
    </source>
</evidence>
<feature type="transmembrane region" description="Helical" evidence="7">
    <location>
        <begin position="77"/>
        <end position="98"/>
    </location>
</feature>
<dbReference type="SUPFAM" id="SSF55874">
    <property type="entry name" value="ATPase domain of HSP90 chaperone/DNA topoisomerase II/histidine kinase"/>
    <property type="match status" value="1"/>
</dbReference>
<dbReference type="InterPro" id="IPR036097">
    <property type="entry name" value="HisK_dim/P_sf"/>
</dbReference>
<dbReference type="RefSeq" id="WP_160907593.1">
    <property type="nucleotide sequence ID" value="NZ_WVHS01000003.1"/>
</dbReference>
<dbReference type="InterPro" id="IPR050736">
    <property type="entry name" value="Sensor_HK_Regulatory"/>
</dbReference>
<dbReference type="InterPro" id="IPR003594">
    <property type="entry name" value="HATPase_dom"/>
</dbReference>
<dbReference type="Proteomes" id="UP000451233">
    <property type="component" value="Unassembled WGS sequence"/>
</dbReference>
<gene>
    <name evidence="9" type="ORF">GS398_15030</name>
</gene>
<keyword evidence="5 9" id="KW-0418">Kinase</keyword>
<dbReference type="SMART" id="SM00387">
    <property type="entry name" value="HATPase_c"/>
    <property type="match status" value="1"/>
</dbReference>
<dbReference type="InterPro" id="IPR005467">
    <property type="entry name" value="His_kinase_dom"/>
</dbReference>
<keyword evidence="3" id="KW-0597">Phosphoprotein</keyword>
<comment type="catalytic activity">
    <reaction evidence="1">
        <text>ATP + protein L-histidine = ADP + protein N-phospho-L-histidine.</text>
        <dbReference type="EC" id="2.7.13.3"/>
    </reaction>
</comment>
<keyword evidence="7" id="KW-0472">Membrane</keyword>
<evidence type="ECO:0000256" key="5">
    <source>
        <dbReference type="ARBA" id="ARBA00022777"/>
    </source>
</evidence>